<evidence type="ECO:0000256" key="1">
    <source>
        <dbReference type="ARBA" id="ARBA00005801"/>
    </source>
</evidence>
<evidence type="ECO:0000256" key="3">
    <source>
        <dbReference type="SAM" id="Phobius"/>
    </source>
</evidence>
<gene>
    <name evidence="5" type="ORF">ISU10_20655</name>
</gene>
<dbReference type="GO" id="GO:0006465">
    <property type="term" value="P:signal peptide processing"/>
    <property type="evidence" value="ECO:0007669"/>
    <property type="project" value="TreeGrafter"/>
</dbReference>
<proteinExistence type="inferred from homology"/>
<dbReference type="RefSeq" id="WP_194698339.1">
    <property type="nucleotide sequence ID" value="NZ_JADKPO010000041.1"/>
</dbReference>
<comment type="caution">
    <text evidence="5">The sequence shown here is derived from an EMBL/GenBank/DDBJ whole genome shotgun (WGS) entry which is preliminary data.</text>
</comment>
<accession>A0A930VNU9</accession>
<name>A0A930VNU9_9ACTN</name>
<keyword evidence="3" id="KW-0472">Membrane</keyword>
<feature type="domain" description="Prepilin type IV endopeptidase peptidase" evidence="4">
    <location>
        <begin position="123"/>
        <end position="224"/>
    </location>
</feature>
<keyword evidence="6" id="KW-1185">Reference proteome</keyword>
<dbReference type="GO" id="GO:0004190">
    <property type="term" value="F:aspartic-type endopeptidase activity"/>
    <property type="evidence" value="ECO:0007669"/>
    <property type="project" value="InterPro"/>
</dbReference>
<keyword evidence="3" id="KW-1133">Transmembrane helix</keyword>
<dbReference type="Gene3D" id="1.20.120.1220">
    <property type="match status" value="1"/>
</dbReference>
<dbReference type="InterPro" id="IPR050882">
    <property type="entry name" value="Prepilin_peptidase/N-MTase"/>
</dbReference>
<dbReference type="PANTHER" id="PTHR30487">
    <property type="entry name" value="TYPE 4 PREPILIN-LIKE PROTEINS LEADER PEPTIDE-PROCESSING ENZYME"/>
    <property type="match status" value="1"/>
</dbReference>
<dbReference type="GO" id="GO:0005886">
    <property type="term" value="C:plasma membrane"/>
    <property type="evidence" value="ECO:0007669"/>
    <property type="project" value="TreeGrafter"/>
</dbReference>
<evidence type="ECO:0000256" key="2">
    <source>
        <dbReference type="SAM" id="MobiDB-lite"/>
    </source>
</evidence>
<evidence type="ECO:0000259" key="4">
    <source>
        <dbReference type="Pfam" id="PF01478"/>
    </source>
</evidence>
<keyword evidence="3" id="KW-0812">Transmembrane</keyword>
<feature type="transmembrane region" description="Helical" evidence="3">
    <location>
        <begin position="215"/>
        <end position="234"/>
    </location>
</feature>
<reference evidence="5" key="1">
    <citation type="submission" date="2020-11" db="EMBL/GenBank/DDBJ databases">
        <title>Nocardioides cynanchi sp. nov., isolated from soil of rhizosphere of Cynanchum wilfordii.</title>
        <authorList>
            <person name="Lee J.-S."/>
            <person name="Suh M.K."/>
            <person name="Kim J.-S."/>
        </authorList>
    </citation>
    <scope>NUCLEOTIDE SEQUENCE</scope>
    <source>
        <strain evidence="5">KCTC 19276</strain>
    </source>
</reference>
<dbReference type="EMBL" id="JADKPO010000041">
    <property type="protein sequence ID" value="MBF4770193.1"/>
    <property type="molecule type" value="Genomic_DNA"/>
</dbReference>
<evidence type="ECO:0000313" key="6">
    <source>
        <dbReference type="Proteomes" id="UP000660668"/>
    </source>
</evidence>
<feature type="transmembrane region" description="Helical" evidence="3">
    <location>
        <begin position="165"/>
        <end position="186"/>
    </location>
</feature>
<comment type="similarity">
    <text evidence="1">Belongs to the peptidase A24 family.</text>
</comment>
<dbReference type="Pfam" id="PF01478">
    <property type="entry name" value="Peptidase_A24"/>
    <property type="match status" value="1"/>
</dbReference>
<dbReference type="InterPro" id="IPR000045">
    <property type="entry name" value="Prepilin_IV_endopep_pep"/>
</dbReference>
<sequence length="268" mass="27717">MDWASNVDTAVVGALVSAAAGVLVPRIIERVPEPEPEPEPSLEDTLGEAGAGTGTGAGTDAAPRFEGSSEVEEPPKEEYAAIAGLPGLAWKTGVVGAVAGGLVGLSLGWQWALVVWLPLVPLGTALGLIDWRTRLLPTWLIVRTYAVVVLLVLVAAAFTQDWGDLVRAGVGFVGAGLLYYVLWFVYPRGLGFGDVRLSGVLGIALGYVGTAELVVGIYAGFLLGGFGGALLALVRLVRRKAVPFGPFMLVGALLGLLGAEWVSSLTNG</sequence>
<feature type="transmembrane region" description="Helical" evidence="3">
    <location>
        <begin position="140"/>
        <end position="159"/>
    </location>
</feature>
<feature type="region of interest" description="Disordered" evidence="2">
    <location>
        <begin position="30"/>
        <end position="74"/>
    </location>
</feature>
<evidence type="ECO:0000313" key="5">
    <source>
        <dbReference type="EMBL" id="MBF4770193.1"/>
    </source>
</evidence>
<dbReference type="PANTHER" id="PTHR30487:SF0">
    <property type="entry name" value="PREPILIN LEADER PEPTIDASE_N-METHYLTRANSFERASE-RELATED"/>
    <property type="match status" value="1"/>
</dbReference>
<organism evidence="5 6">
    <name type="scientific">Nocardioides agariphilus</name>
    <dbReference type="NCBI Taxonomy" id="433664"/>
    <lineage>
        <taxon>Bacteria</taxon>
        <taxon>Bacillati</taxon>
        <taxon>Actinomycetota</taxon>
        <taxon>Actinomycetes</taxon>
        <taxon>Propionibacteriales</taxon>
        <taxon>Nocardioidaceae</taxon>
        <taxon>Nocardioides</taxon>
    </lineage>
</organism>
<feature type="transmembrane region" description="Helical" evidence="3">
    <location>
        <begin position="241"/>
        <end position="262"/>
    </location>
</feature>
<protein>
    <submittedName>
        <fullName evidence="5">Prepilin peptidase</fullName>
    </submittedName>
</protein>
<dbReference type="AlphaFoldDB" id="A0A930VNU9"/>
<feature type="compositionally biased region" description="Acidic residues" evidence="2">
    <location>
        <begin position="34"/>
        <end position="46"/>
    </location>
</feature>
<dbReference type="Proteomes" id="UP000660668">
    <property type="component" value="Unassembled WGS sequence"/>
</dbReference>